<dbReference type="CDD" id="cd03758">
    <property type="entry name" value="proteasome_beta_type_2"/>
    <property type="match status" value="1"/>
</dbReference>
<evidence type="ECO:0000256" key="2">
    <source>
        <dbReference type="ARBA" id="ARBA00022942"/>
    </source>
</evidence>
<dbReference type="InterPro" id="IPR001353">
    <property type="entry name" value="Proteasome_sua/b"/>
</dbReference>
<dbReference type="AlphaFoldDB" id="A0A5K1VEM6"/>
<dbReference type="PANTHER" id="PTHR32194:SF2">
    <property type="entry name" value="PROTEASOME SUBUNIT BETA TYPE-1"/>
    <property type="match status" value="1"/>
</dbReference>
<dbReference type="PROSITE" id="PS51476">
    <property type="entry name" value="PROTEASOME_BETA_2"/>
    <property type="match status" value="1"/>
</dbReference>
<dbReference type="InterPro" id="IPR035206">
    <property type="entry name" value="Proteasome_beta2"/>
</dbReference>
<dbReference type="Proteomes" id="UP000078387">
    <property type="component" value="Unassembled WGS sequence"/>
</dbReference>
<keyword evidence="2 4" id="KW-0647">Proteasome</keyword>
<dbReference type="PANTHER" id="PTHR32194">
    <property type="entry name" value="METALLOPROTEASE TLDD"/>
    <property type="match status" value="1"/>
</dbReference>
<comment type="caution">
    <text evidence="5">The sequence shown here is derived from an EMBL/GenBank/DDBJ whole genome shotgun (WGS) entry which is preliminary data.</text>
</comment>
<organism evidence="5 6">
    <name type="scientific">Entamoeba histolytica</name>
    <dbReference type="NCBI Taxonomy" id="5759"/>
    <lineage>
        <taxon>Eukaryota</taxon>
        <taxon>Amoebozoa</taxon>
        <taxon>Evosea</taxon>
        <taxon>Archamoebae</taxon>
        <taxon>Mastigamoebida</taxon>
        <taxon>Entamoebidae</taxon>
        <taxon>Entamoeba</taxon>
    </lineage>
</organism>
<dbReference type="VEuPathDB" id="AmoebaDB:EHI5A_077400"/>
<evidence type="ECO:0000313" key="6">
    <source>
        <dbReference type="Proteomes" id="UP000078387"/>
    </source>
</evidence>
<proteinExistence type="inferred from homology"/>
<dbReference type="VEuPathDB" id="AmoebaDB:EHI7A_047090"/>
<dbReference type="EMBL" id="BDEQ01000001">
    <property type="protein sequence ID" value="GAT96247.1"/>
    <property type="molecule type" value="Genomic_DNA"/>
</dbReference>
<dbReference type="VEuPathDB" id="AmoebaDB:KM1_092390"/>
<keyword evidence="3 4" id="KW-0539">Nucleus</keyword>
<evidence type="ECO:0000256" key="1">
    <source>
        <dbReference type="ARBA" id="ARBA00022490"/>
    </source>
</evidence>
<sequence length="198" mass="22303">MDSCIGIVGKDFVLMAVDGNSGRGVITVRNDFNKIYPVQGNRLLTIIGEGNDRQVLADFVQRNIALNYYRNGLKSTTQSIAHWIRRQVSDSLREGGYQCSMLLGGVDEKPELFMIDQFGTLVPETYASHGIGSNFVYALLDKNWHSGMEFEEALELMKKCIKEIQKRVIVSSSHYCIEVCYKDKTELIQGPEVFPPVN</sequence>
<dbReference type="GO" id="GO:0005634">
    <property type="term" value="C:nucleus"/>
    <property type="evidence" value="ECO:0007669"/>
    <property type="project" value="UniProtKB-SubCell"/>
</dbReference>
<reference evidence="5 6" key="1">
    <citation type="submission" date="2016-05" db="EMBL/GenBank/DDBJ databases">
        <title>First whole genome sequencing of Entamoeba histolytica HM1:IMSS-clone-6.</title>
        <authorList>
            <person name="Mukherjee Avik.K."/>
            <person name="Izumyama S."/>
            <person name="Nakada-Tsukui K."/>
            <person name="Nozaki T."/>
        </authorList>
    </citation>
    <scope>NUCLEOTIDE SEQUENCE [LARGE SCALE GENOMIC DNA]</scope>
    <source>
        <strain evidence="5 6">HM1:IMSS clone 6</strain>
    </source>
</reference>
<comment type="subcellular location">
    <subcellularLocation>
        <location evidence="4">Cytoplasm</location>
    </subcellularLocation>
    <subcellularLocation>
        <location evidence="4">Nucleus</location>
    </subcellularLocation>
</comment>
<gene>
    <name evidence="5" type="ORF">CL6EHI_078710</name>
</gene>
<dbReference type="InterPro" id="IPR029055">
    <property type="entry name" value="Ntn_hydrolases_N"/>
</dbReference>
<dbReference type="VEuPathDB" id="AmoebaDB:EHI8A_047300"/>
<evidence type="ECO:0000256" key="4">
    <source>
        <dbReference type="RuleBase" id="RU004203"/>
    </source>
</evidence>
<dbReference type="GO" id="GO:0005839">
    <property type="term" value="C:proteasome core complex"/>
    <property type="evidence" value="ECO:0007669"/>
    <property type="project" value="InterPro"/>
</dbReference>
<comment type="subunit">
    <text evidence="4">Component of the proteasome complex.</text>
</comment>
<keyword evidence="1 4" id="KW-0963">Cytoplasm</keyword>
<dbReference type="SUPFAM" id="SSF56235">
    <property type="entry name" value="N-terminal nucleophile aminohydrolases (Ntn hydrolases)"/>
    <property type="match status" value="1"/>
</dbReference>
<evidence type="ECO:0000313" key="5">
    <source>
        <dbReference type="EMBL" id="GAT96247.1"/>
    </source>
</evidence>
<name>A0A5K1VEM6_ENTHI</name>
<comment type="similarity">
    <text evidence="4">Belongs to the peptidase T1B family.</text>
</comment>
<dbReference type="Pfam" id="PF00227">
    <property type="entry name" value="Proteasome"/>
    <property type="match status" value="1"/>
</dbReference>
<dbReference type="VEuPathDB" id="AmoebaDB:EHI_078710"/>
<protein>
    <recommendedName>
        <fullName evidence="4">Proteasome subunit beta</fullName>
    </recommendedName>
</protein>
<dbReference type="InterPro" id="IPR023333">
    <property type="entry name" value="Proteasome_suB-type"/>
</dbReference>
<comment type="function">
    <text evidence="4">Component of the proteasome, a multicatalytic proteinase complex which is characterized by its ability to cleave peptides with Arg, Phe, Tyr, Leu, and Glu adjacent to the leaving group at neutral or slightly basic pH. The proteasome has an ATP-dependent proteolytic activity.</text>
</comment>
<dbReference type="GO" id="GO:0010498">
    <property type="term" value="P:proteasomal protein catabolic process"/>
    <property type="evidence" value="ECO:0007669"/>
    <property type="project" value="InterPro"/>
</dbReference>
<dbReference type="GO" id="GO:0005737">
    <property type="term" value="C:cytoplasm"/>
    <property type="evidence" value="ECO:0007669"/>
    <property type="project" value="UniProtKB-SubCell"/>
</dbReference>
<dbReference type="OMA" id="MKRDHDK"/>
<accession>A0A5K1VEM6</accession>
<dbReference type="Gene3D" id="3.60.20.10">
    <property type="entry name" value="Glutamine Phosphoribosylpyrophosphate, subunit 1, domain 1"/>
    <property type="match status" value="1"/>
</dbReference>
<evidence type="ECO:0000256" key="3">
    <source>
        <dbReference type="ARBA" id="ARBA00023242"/>
    </source>
</evidence>